<dbReference type="Proteomes" id="UP000799324">
    <property type="component" value="Unassembled WGS sequence"/>
</dbReference>
<accession>A0A6A6TFG7</accession>
<gene>
    <name evidence="1" type="ORF">K491DRAFT_315704</name>
</gene>
<reference evidence="1" key="1">
    <citation type="journal article" date="2020" name="Stud. Mycol.">
        <title>101 Dothideomycetes genomes: a test case for predicting lifestyles and emergence of pathogens.</title>
        <authorList>
            <person name="Haridas S."/>
            <person name="Albert R."/>
            <person name="Binder M."/>
            <person name="Bloem J."/>
            <person name="Labutti K."/>
            <person name="Salamov A."/>
            <person name="Andreopoulos B."/>
            <person name="Baker S."/>
            <person name="Barry K."/>
            <person name="Bills G."/>
            <person name="Bluhm B."/>
            <person name="Cannon C."/>
            <person name="Castanera R."/>
            <person name="Culley D."/>
            <person name="Daum C."/>
            <person name="Ezra D."/>
            <person name="Gonzalez J."/>
            <person name="Henrissat B."/>
            <person name="Kuo A."/>
            <person name="Liang C."/>
            <person name="Lipzen A."/>
            <person name="Lutzoni F."/>
            <person name="Magnuson J."/>
            <person name="Mondo S."/>
            <person name="Nolan M."/>
            <person name="Ohm R."/>
            <person name="Pangilinan J."/>
            <person name="Park H.-J."/>
            <person name="Ramirez L."/>
            <person name="Alfaro M."/>
            <person name="Sun H."/>
            <person name="Tritt A."/>
            <person name="Yoshinaga Y."/>
            <person name="Zwiers L.-H."/>
            <person name="Turgeon B."/>
            <person name="Goodwin S."/>
            <person name="Spatafora J."/>
            <person name="Crous P."/>
            <person name="Grigoriev I."/>
        </authorList>
    </citation>
    <scope>NUCLEOTIDE SEQUENCE</scope>
    <source>
        <strain evidence="1">CBS 122681</strain>
    </source>
</reference>
<name>A0A6A6TFG7_9PLEO</name>
<sequence length="103" mass="11565">MTRAGCGAAPPSKTANTTPDVLAQPACVIILRSRCHRRRAFMLGVRRYIPEVSRLFVLSRTVSWVRTVTTYPPISILVVGLYPSILLSVRSYSVSRFPLRYII</sequence>
<proteinExistence type="predicted"/>
<evidence type="ECO:0000313" key="2">
    <source>
        <dbReference type="Proteomes" id="UP000799324"/>
    </source>
</evidence>
<organism evidence="1 2">
    <name type="scientific">Lophiostoma macrostomum CBS 122681</name>
    <dbReference type="NCBI Taxonomy" id="1314788"/>
    <lineage>
        <taxon>Eukaryota</taxon>
        <taxon>Fungi</taxon>
        <taxon>Dikarya</taxon>
        <taxon>Ascomycota</taxon>
        <taxon>Pezizomycotina</taxon>
        <taxon>Dothideomycetes</taxon>
        <taxon>Pleosporomycetidae</taxon>
        <taxon>Pleosporales</taxon>
        <taxon>Lophiostomataceae</taxon>
        <taxon>Lophiostoma</taxon>
    </lineage>
</organism>
<evidence type="ECO:0000313" key="1">
    <source>
        <dbReference type="EMBL" id="KAF2657728.1"/>
    </source>
</evidence>
<dbReference type="AlphaFoldDB" id="A0A6A6TFG7"/>
<protein>
    <submittedName>
        <fullName evidence="1">Uncharacterized protein</fullName>
    </submittedName>
</protein>
<keyword evidence="2" id="KW-1185">Reference proteome</keyword>
<dbReference type="EMBL" id="MU004322">
    <property type="protein sequence ID" value="KAF2657728.1"/>
    <property type="molecule type" value="Genomic_DNA"/>
</dbReference>